<feature type="transmembrane region" description="Helical" evidence="2">
    <location>
        <begin position="1042"/>
        <end position="1064"/>
    </location>
</feature>
<dbReference type="SUPFAM" id="SSF48317">
    <property type="entry name" value="Acid phosphatase/Vanadium-dependent haloperoxidase"/>
    <property type="match status" value="1"/>
</dbReference>
<dbReference type="Gene3D" id="1.20.144.10">
    <property type="entry name" value="Phosphatidic acid phosphatase type 2/haloperoxidase"/>
    <property type="match status" value="1"/>
</dbReference>
<dbReference type="Pfam" id="PF01569">
    <property type="entry name" value="PAP2"/>
    <property type="match status" value="1"/>
</dbReference>
<gene>
    <name evidence="4" type="ORF">MUK42_27700</name>
</gene>
<feature type="region of interest" description="Disordered" evidence="1">
    <location>
        <begin position="377"/>
        <end position="408"/>
    </location>
</feature>
<evidence type="ECO:0000313" key="5">
    <source>
        <dbReference type="Proteomes" id="UP001055439"/>
    </source>
</evidence>
<feature type="transmembrane region" description="Helical" evidence="2">
    <location>
        <begin position="1111"/>
        <end position="1130"/>
    </location>
</feature>
<keyword evidence="2" id="KW-1133">Transmembrane helix</keyword>
<reference evidence="4" key="1">
    <citation type="submission" date="2022-05" db="EMBL/GenBank/DDBJ databases">
        <title>The Musa troglodytarum L. genome provides insights into the mechanism of non-climacteric behaviour and enrichment of carotenoids.</title>
        <authorList>
            <person name="Wang J."/>
        </authorList>
    </citation>
    <scope>NUCLEOTIDE SEQUENCE</scope>
    <source>
        <tissue evidence="4">Leaf</tissue>
    </source>
</reference>
<dbReference type="EMBL" id="CP097504">
    <property type="protein sequence ID" value="URD89714.1"/>
    <property type="molecule type" value="Genomic_DNA"/>
</dbReference>
<evidence type="ECO:0000259" key="3">
    <source>
        <dbReference type="SMART" id="SM00014"/>
    </source>
</evidence>
<organism evidence="4 5">
    <name type="scientific">Musa troglodytarum</name>
    <name type="common">fe'i banana</name>
    <dbReference type="NCBI Taxonomy" id="320322"/>
    <lineage>
        <taxon>Eukaryota</taxon>
        <taxon>Viridiplantae</taxon>
        <taxon>Streptophyta</taxon>
        <taxon>Embryophyta</taxon>
        <taxon>Tracheophyta</taxon>
        <taxon>Spermatophyta</taxon>
        <taxon>Magnoliopsida</taxon>
        <taxon>Liliopsida</taxon>
        <taxon>Zingiberales</taxon>
        <taxon>Musaceae</taxon>
        <taxon>Musa</taxon>
    </lineage>
</organism>
<protein>
    <submittedName>
        <fullName evidence="4">AcidPPc</fullName>
    </submittedName>
</protein>
<proteinExistence type="predicted"/>
<dbReference type="Proteomes" id="UP001055439">
    <property type="component" value="Chromosome 2"/>
</dbReference>
<feature type="transmembrane region" description="Helical" evidence="2">
    <location>
        <begin position="1015"/>
        <end position="1035"/>
    </location>
</feature>
<feature type="domain" description="Phosphatidic acid phosphatase type 2/haloperoxidase" evidence="3">
    <location>
        <begin position="909"/>
        <end position="1033"/>
    </location>
</feature>
<feature type="transmembrane region" description="Helical" evidence="2">
    <location>
        <begin position="805"/>
        <end position="822"/>
    </location>
</feature>
<sequence>MATEAAGEEGCGGGSQWTAAANWIVAGGCLRDVISFDTSAKDAPAIRAISTPVLLLRSGVLPCEITICSSEKCKMRKIYVRSTAQAYEIYLCNMHCRVAAKEVAPLTATNEASADCESENYATSGKKDKMSLADSNCNSEDDWVEGKVPDSPLHDQKTNVLSRQAAGNSKKDFQIYYEATADISDASPCMSVTLRFLSLQAKTYVHVSEIYIYADPVVTTEAGTPVHMGKKFGGSSHLAMFMPSHLPLFKSAENMQLGSSQNITEKEASASTTVREANARLKSGQSTYNGQSDLDQVSKSYAREKFVADNHIERVLDELVLRVTRIEAFCSRLEESLLKPFNSIETRLQQSEELFHTYAERAQCPRQGACSRISAPEFISDDSDSENKDSFNFSSASEADTVLHGPSSPADVTEHMLLLAAGVMASVPDTRMRPGLKLSAGVESGFNPSPVRVLSCGANRSASILSEVKITVGDSSMSVSAASEIPRNSDWDRGCDVSGILKGSAALDDSSLSADTLVSSLPSPQMDSGKAPELLNDDFISCGDTAEPSSDGSCKDQACMPMDGEFVSDLTAVLSSRKVKTSKSSSDMATISSDPCNLNTSETSSFIVKVPCNGTDGLCPGNHGTNTKSLVDSDIDALQDKTSLDCKCDKIEHYKPFAEGPIQLGARMEPNVVSNHEVTQMTHPFINLGRPRRLSTSKLCHQKPPRTKFEVSVQPHDPFSSPLHCVIFSPVGFRSLRRPKSTKKPPKTTSLHRAASWGGRSPRLQRPERAELGVSVPVGKVVTFLRDWKRFLGGSRDRREMEGGVSFWPALMLSSILGWVVASSSFDLTRRVRALTQPWVTRRVLADTPSILRVQDFDPNSEGSLVDSQQRFHHGFLDNMFSVLSCVVSVPFYTGFLPILFWSGHSKLARQMTLLMAFCDYIGNSIKDVVSAPRPSCPSVRRVTATEDEKENAMEYGLPSSHCLNTVCLSGYMLHYVLGHYPQRDGIDIAIWFGLVFLFVMLIGVGRVYLGMHSLIDVVAGISFGLVIFAFWLMVHGYVDEFIISGQNVTYFWASLSLLLSFAYPNPELPTPSFEYHTAFNGVAFGIVTGIQQTYIHYHHDNVPRIFSPQLPVAVFLGRVLVGIPTILIVKFCSKAIAKWLLPIVCNTLGVPIVSSCYVPTLKGSDSKDKSDGKQSGYYLQKLVTVFPRKAYDVDTGIRFLQYAGLAWSVVDLVPSLFSHLNL</sequence>
<dbReference type="AlphaFoldDB" id="A0A9E7JR85"/>
<dbReference type="PANTHER" id="PTHR37261">
    <property type="entry name" value="40S RIBOSOMAL PROTEIN S27"/>
    <property type="match status" value="1"/>
</dbReference>
<name>A0A9E7JR85_9LILI</name>
<dbReference type="SMART" id="SM00014">
    <property type="entry name" value="acidPPc"/>
    <property type="match status" value="1"/>
</dbReference>
<keyword evidence="2" id="KW-0472">Membrane</keyword>
<keyword evidence="5" id="KW-1185">Reference proteome</keyword>
<evidence type="ECO:0000256" key="1">
    <source>
        <dbReference type="SAM" id="MobiDB-lite"/>
    </source>
</evidence>
<feature type="region of interest" description="Disordered" evidence="1">
    <location>
        <begin position="737"/>
        <end position="763"/>
    </location>
</feature>
<evidence type="ECO:0000256" key="2">
    <source>
        <dbReference type="SAM" id="Phobius"/>
    </source>
</evidence>
<dbReference type="OrthoDB" id="301434at2759"/>
<accession>A0A9E7JR85</accession>
<dbReference type="InterPro" id="IPR036938">
    <property type="entry name" value="PAP2/HPO_sf"/>
</dbReference>
<feature type="transmembrane region" description="Helical" evidence="2">
    <location>
        <begin position="880"/>
        <end position="902"/>
    </location>
</feature>
<dbReference type="CDD" id="cd03388">
    <property type="entry name" value="PAP2_SPPase1"/>
    <property type="match status" value="1"/>
</dbReference>
<evidence type="ECO:0000313" key="4">
    <source>
        <dbReference type="EMBL" id="URD89714.1"/>
    </source>
</evidence>
<feature type="transmembrane region" description="Helical" evidence="2">
    <location>
        <begin position="989"/>
        <end position="1009"/>
    </location>
</feature>
<dbReference type="PANTHER" id="PTHR37261:SF1">
    <property type="entry name" value="40S RIBOSOMAL PROTEIN S27"/>
    <property type="match status" value="1"/>
</dbReference>
<feature type="compositionally biased region" description="Basic residues" evidence="1">
    <location>
        <begin position="737"/>
        <end position="746"/>
    </location>
</feature>
<dbReference type="InterPro" id="IPR000326">
    <property type="entry name" value="PAP2/HPO"/>
</dbReference>
<keyword evidence="2" id="KW-0812">Transmembrane</keyword>